<dbReference type="AlphaFoldDB" id="A0AA39GKN4"/>
<reference evidence="1" key="1">
    <citation type="submission" date="2022-10" db="EMBL/GenBank/DDBJ databases">
        <title>Determination and structural analysis of whole genome sequence of Sarocladium strictum F4-1.</title>
        <authorList>
            <person name="Hu L."/>
            <person name="Jiang Y."/>
        </authorList>
    </citation>
    <scope>NUCLEOTIDE SEQUENCE</scope>
    <source>
        <strain evidence="1">F4-1</strain>
    </source>
</reference>
<evidence type="ECO:0000313" key="2">
    <source>
        <dbReference type="Proteomes" id="UP001175261"/>
    </source>
</evidence>
<keyword evidence="2" id="KW-1185">Reference proteome</keyword>
<protein>
    <submittedName>
        <fullName evidence="1">Uncharacterized protein</fullName>
    </submittedName>
</protein>
<name>A0AA39GKN4_SARSR</name>
<comment type="caution">
    <text evidence="1">The sequence shown here is derived from an EMBL/GenBank/DDBJ whole genome shotgun (WGS) entry which is preliminary data.</text>
</comment>
<dbReference type="Proteomes" id="UP001175261">
    <property type="component" value="Unassembled WGS sequence"/>
</dbReference>
<gene>
    <name evidence="1" type="ORF">NLU13_5024</name>
</gene>
<sequence>MLYFGGYAASPMNHFWKRKSVYHFSDTLNANEAHPSSHGPHRHPTIHFDLGLHLLHRSSNFSCSIGSELILQASGSMSSRSACQHRARVSSTMGGNSVPHCLHCGTIHCGWHIF</sequence>
<accession>A0AA39GKN4</accession>
<evidence type="ECO:0000313" key="1">
    <source>
        <dbReference type="EMBL" id="KAK0388781.1"/>
    </source>
</evidence>
<dbReference type="EMBL" id="JAPDFR010000003">
    <property type="protein sequence ID" value="KAK0388781.1"/>
    <property type="molecule type" value="Genomic_DNA"/>
</dbReference>
<proteinExistence type="predicted"/>
<organism evidence="1 2">
    <name type="scientific">Sarocladium strictum</name>
    <name type="common">Black bundle disease fungus</name>
    <name type="synonym">Acremonium strictum</name>
    <dbReference type="NCBI Taxonomy" id="5046"/>
    <lineage>
        <taxon>Eukaryota</taxon>
        <taxon>Fungi</taxon>
        <taxon>Dikarya</taxon>
        <taxon>Ascomycota</taxon>
        <taxon>Pezizomycotina</taxon>
        <taxon>Sordariomycetes</taxon>
        <taxon>Hypocreomycetidae</taxon>
        <taxon>Hypocreales</taxon>
        <taxon>Sarocladiaceae</taxon>
        <taxon>Sarocladium</taxon>
    </lineage>
</organism>